<reference evidence="2" key="1">
    <citation type="journal article" date="2019" name="Int. J. Syst. Evol. Microbiol.">
        <title>The Global Catalogue of Microorganisms (GCM) 10K type strain sequencing project: providing services to taxonomists for standard genome sequencing and annotation.</title>
        <authorList>
            <consortium name="The Broad Institute Genomics Platform"/>
            <consortium name="The Broad Institute Genome Sequencing Center for Infectious Disease"/>
            <person name="Wu L."/>
            <person name="Ma J."/>
        </authorList>
    </citation>
    <scope>NUCLEOTIDE SEQUENCE [LARGE SCALE GENOMIC DNA]</scope>
    <source>
        <strain evidence="2">NBRC 106396</strain>
    </source>
</reference>
<gene>
    <name evidence="1" type="ORF">ACFQPF_16370</name>
</gene>
<dbReference type="RefSeq" id="WP_379750909.1">
    <property type="nucleotide sequence ID" value="NZ_JBHTCP010000050.1"/>
</dbReference>
<dbReference type="InterPro" id="IPR016935">
    <property type="entry name" value="Opine_metallophore_DH"/>
</dbReference>
<dbReference type="Proteomes" id="UP001596549">
    <property type="component" value="Unassembled WGS sequence"/>
</dbReference>
<accession>A0ABW2NRM5</accession>
<keyword evidence="2" id="KW-1185">Reference proteome</keyword>
<dbReference type="Gene3D" id="3.40.50.720">
    <property type="entry name" value="NAD(P)-binding Rossmann-like Domain"/>
    <property type="match status" value="1"/>
</dbReference>
<protein>
    <submittedName>
        <fullName evidence="1">Opine metallophore biosynthesis dehydrogenase</fullName>
    </submittedName>
</protein>
<evidence type="ECO:0000313" key="2">
    <source>
        <dbReference type="Proteomes" id="UP001596549"/>
    </source>
</evidence>
<name>A0ABW2NRM5_9BACL</name>
<evidence type="ECO:0000313" key="1">
    <source>
        <dbReference type="EMBL" id="MFC7373217.1"/>
    </source>
</evidence>
<sequence>MAAEMNFGNTLIAGAGPAAVQIAVHLSKGFSRHIALYNRQSQHENMMAEELKGNGNRLELTMQGDNHHILSGSVRIHQLYSNPENIKDHYETLFLCTPCDQYGAVLTALDAAQRRALKTVILISPNIGSNALVGQHVPHAEVISLSSYYGATKWKSGASVTSAYTKALKKRIYAGSSHSDSAMLQQVQQFLKRYGVTVTKVKDPVTAECRNITTYVHPPLFLNDFSLQQILGRGTESKKYMYKLYPEGPITQYVIRSMVRLWKEISQLVESIGAEPINLLQFLNDDNYPVPEQVLSRHDIERFTEFAEDKQEYLLYIRYSSILIDPFSQPDEKGRYFEFSAVPYKKASQQENGLWCVPRIPYEDVQKLRIIHRLGKKAGLMMKEAESLLSCYEQHFQQFVRRHGGGFTHPCPLESSVKDDIEKISLQKVFI</sequence>
<comment type="caution">
    <text evidence="1">The sequence shown here is derived from an EMBL/GenBank/DDBJ whole genome shotgun (WGS) entry which is preliminary data.</text>
</comment>
<organism evidence="1 2">
    <name type="scientific">Fictibacillus iocasae</name>
    <dbReference type="NCBI Taxonomy" id="2715437"/>
    <lineage>
        <taxon>Bacteria</taxon>
        <taxon>Bacillati</taxon>
        <taxon>Bacillota</taxon>
        <taxon>Bacilli</taxon>
        <taxon>Bacillales</taxon>
        <taxon>Fictibacillaceae</taxon>
        <taxon>Fictibacillus</taxon>
    </lineage>
</organism>
<dbReference type="EMBL" id="JBHTCP010000050">
    <property type="protein sequence ID" value="MFC7373217.1"/>
    <property type="molecule type" value="Genomic_DNA"/>
</dbReference>
<proteinExistence type="predicted"/>
<dbReference type="Pfam" id="PF10100">
    <property type="entry name" value="Staph_opine_DH"/>
    <property type="match status" value="1"/>
</dbReference>